<keyword evidence="2" id="KW-0945">Host-virus interaction</keyword>
<keyword evidence="5" id="KW-1175">Viral attachment to host cell pilus</keyword>
<proteinExistence type="inferred from homology"/>
<comment type="similarity">
    <text evidence="7">Belongs to the Leviviricetes maturation protein family.</text>
</comment>
<evidence type="ECO:0000256" key="3">
    <source>
        <dbReference type="ARBA" id="ARBA00022804"/>
    </source>
</evidence>
<dbReference type="InterPro" id="IPR005563">
    <property type="entry name" value="A_protein"/>
</dbReference>
<sequence>MSEIYSKSSFYGYSWFMEAEGHDYLFNSFPVNSASDSNGKMNSVTGSYLPGWKSIIRSGGNATTNLNGIEFLIEGDTFFSYQRFGHYPAYGYAVTYQCSGHYPYNWVNSAIEASPSLKAEVKNRAIRKFLDDAKSKRTSFEAGQDLGEIKQTIESFVHPMKSLRDLTLGYFQKLKKAKGKYRDSISLHKALSDSYLEYRFGWRPLALDIADAYAGLTSRTRMSNTAPCSASGKGSEKLDSSSGLASYGWDSRMVLDQNSYLNYSFRIKGAIRLNLDSNGRIPLAQSLQLSTVNDFAVTAWDLLPYSFVVDYFVNVGEIVNALTFPTSDLTYVVATERTELISQYLLRHITVDSTPGLVWDSQGTNASSVKFIVKKFSRYIPDSLDLIPSVRVSLPVSSRPWENMGALISSNTKSLVPFFK</sequence>
<dbReference type="Pfam" id="PF03863">
    <property type="entry name" value="Phage_mat-A"/>
    <property type="match status" value="1"/>
</dbReference>
<keyword evidence="4" id="KW-0946">Virion</keyword>
<evidence type="ECO:0008006" key="9">
    <source>
        <dbReference type="Google" id="ProtNLM"/>
    </source>
</evidence>
<comment type="subcellular location">
    <subcellularLocation>
        <location evidence="1">Virion</location>
    </subcellularLocation>
</comment>
<accession>A0A514D5U5</accession>
<gene>
    <name evidence="8" type="ORF">H2RhizoLitter7280_000002</name>
</gene>
<organism evidence="8">
    <name type="scientific">Leviviridae sp</name>
    <dbReference type="NCBI Taxonomy" id="2027243"/>
    <lineage>
        <taxon>Viruses</taxon>
        <taxon>Riboviria</taxon>
        <taxon>Orthornavirae</taxon>
        <taxon>Lenarviricota</taxon>
        <taxon>Leviviricetes</taxon>
        <taxon>Norzivirales</taxon>
        <taxon>Fiersviridae</taxon>
    </lineage>
</organism>
<evidence type="ECO:0000256" key="5">
    <source>
        <dbReference type="ARBA" id="ARBA00023104"/>
    </source>
</evidence>
<evidence type="ECO:0000256" key="2">
    <source>
        <dbReference type="ARBA" id="ARBA00022581"/>
    </source>
</evidence>
<name>A0A514D5U5_9VIRU</name>
<dbReference type="GO" id="GO:0039666">
    <property type="term" value="P:virion attachment to host cell pilus"/>
    <property type="evidence" value="ECO:0007669"/>
    <property type="project" value="UniProtKB-KW"/>
</dbReference>
<dbReference type="GO" id="GO:0044423">
    <property type="term" value="C:virion component"/>
    <property type="evidence" value="ECO:0007669"/>
    <property type="project" value="UniProtKB-KW"/>
</dbReference>
<keyword evidence="3" id="KW-1161">Viral attachment to host cell</keyword>
<keyword evidence="6" id="KW-1160">Virus entry into host cell</keyword>
<protein>
    <recommendedName>
        <fullName evidence="9">Maturation</fullName>
    </recommendedName>
</protein>
<evidence type="ECO:0000313" key="8">
    <source>
        <dbReference type="EMBL" id="QDH89003.1"/>
    </source>
</evidence>
<dbReference type="EMBL" id="MN034531">
    <property type="protein sequence ID" value="QDH89003.1"/>
    <property type="molecule type" value="Genomic_RNA"/>
</dbReference>
<evidence type="ECO:0000256" key="4">
    <source>
        <dbReference type="ARBA" id="ARBA00022844"/>
    </source>
</evidence>
<reference evidence="8" key="1">
    <citation type="submission" date="2019-05" db="EMBL/GenBank/DDBJ databases">
        <title>Metatranscriptomic reconstruction reveals RNA viruses with the potential to shape carbon cycling in soil.</title>
        <authorList>
            <person name="Starr E.P."/>
            <person name="Nuccio E."/>
            <person name="Pett-Ridge J."/>
            <person name="Banfield J.F."/>
            <person name="Firestone M.K."/>
        </authorList>
    </citation>
    <scope>NUCLEOTIDE SEQUENCE</scope>
    <source>
        <strain evidence="8">H2_Rhizo_Litter_7_scaffold_280</strain>
    </source>
</reference>
<evidence type="ECO:0000256" key="7">
    <source>
        <dbReference type="ARBA" id="ARBA00035110"/>
    </source>
</evidence>
<evidence type="ECO:0000256" key="1">
    <source>
        <dbReference type="ARBA" id="ARBA00004328"/>
    </source>
</evidence>
<evidence type="ECO:0000256" key="6">
    <source>
        <dbReference type="ARBA" id="ARBA00023296"/>
    </source>
</evidence>